<keyword evidence="1" id="KW-0418">Kinase</keyword>
<sequence>MSAPRLVVVHRRTELAEVLAEHATLAAAEFFLATRGRSAAPLVAADEAQHRAVDAVMAAAPTHWRQAVVERAQLSRFLFEPDDLVVVVGPDGLVPNVAKYLDGQGVLGVSPGPPGLLCRHRADQVRGVLTGSTTCRVAERAMVEASLDDGQRLLALNEVFVGDRGHQSARYTLAVGSRSEPQSSSGVIVGTGTGATGWLASLWRQARPGFDLPAPDSDDLAYFVREAWPSARTGTDLVAGLLTDRSPGRDGDDARVRVRAESSLVVFGDGIERDQLRVEWGQEVVLHRSDRRLRLLLAPTP</sequence>
<reference evidence="1 2" key="1">
    <citation type="submission" date="2018-11" db="EMBL/GenBank/DDBJ databases">
        <title>Sequencing the genomes of 1000 actinobacteria strains.</title>
        <authorList>
            <person name="Klenk H.-P."/>
        </authorList>
    </citation>
    <scope>NUCLEOTIDE SEQUENCE [LARGE SCALE GENOMIC DNA]</scope>
    <source>
        <strain evidence="1 2">DSM 13521</strain>
    </source>
</reference>
<evidence type="ECO:0000313" key="1">
    <source>
        <dbReference type="EMBL" id="ROR97300.1"/>
    </source>
</evidence>
<dbReference type="InterPro" id="IPR017438">
    <property type="entry name" value="ATP-NAD_kinase_N"/>
</dbReference>
<protein>
    <submittedName>
        <fullName evidence="1">ATP-NAD kinase</fullName>
    </submittedName>
</protein>
<dbReference type="GO" id="GO:0019674">
    <property type="term" value="P:NAD+ metabolic process"/>
    <property type="evidence" value="ECO:0007669"/>
    <property type="project" value="InterPro"/>
</dbReference>
<gene>
    <name evidence="1" type="ORF">EDD28_1897</name>
</gene>
<dbReference type="Gene3D" id="2.60.200.30">
    <property type="entry name" value="Probable inorganic polyphosphate/atp-NAD kinase, domain 2"/>
    <property type="match status" value="1"/>
</dbReference>
<keyword evidence="1" id="KW-0808">Transferase</keyword>
<dbReference type="SUPFAM" id="SSF111331">
    <property type="entry name" value="NAD kinase/diacylglycerol kinase-like"/>
    <property type="match status" value="1"/>
</dbReference>
<dbReference type="OrthoDB" id="1889537at2"/>
<dbReference type="Proteomes" id="UP000275356">
    <property type="component" value="Unassembled WGS sequence"/>
</dbReference>
<dbReference type="InterPro" id="IPR016064">
    <property type="entry name" value="NAD/diacylglycerol_kinase_sf"/>
</dbReference>
<organism evidence="1 2">
    <name type="scientific">Salana multivorans</name>
    <dbReference type="NCBI Taxonomy" id="120377"/>
    <lineage>
        <taxon>Bacteria</taxon>
        <taxon>Bacillati</taxon>
        <taxon>Actinomycetota</taxon>
        <taxon>Actinomycetes</taxon>
        <taxon>Micrococcales</taxon>
        <taxon>Beutenbergiaceae</taxon>
        <taxon>Salana</taxon>
    </lineage>
</organism>
<dbReference type="EMBL" id="RKHQ01000001">
    <property type="protein sequence ID" value="ROR97300.1"/>
    <property type="molecule type" value="Genomic_DNA"/>
</dbReference>
<proteinExistence type="predicted"/>
<evidence type="ECO:0000313" key="2">
    <source>
        <dbReference type="Proteomes" id="UP000275356"/>
    </source>
</evidence>
<dbReference type="InterPro" id="IPR017437">
    <property type="entry name" value="ATP-NAD_kinase_PpnK-typ_C"/>
</dbReference>
<dbReference type="GO" id="GO:0003951">
    <property type="term" value="F:NAD+ kinase activity"/>
    <property type="evidence" value="ECO:0007669"/>
    <property type="project" value="InterPro"/>
</dbReference>
<dbReference type="Gene3D" id="3.40.50.10330">
    <property type="entry name" value="Probable inorganic polyphosphate/atp-NAD kinase, domain 1"/>
    <property type="match status" value="1"/>
</dbReference>
<keyword evidence="2" id="KW-1185">Reference proteome</keyword>
<dbReference type="RefSeq" id="WP_123740035.1">
    <property type="nucleotide sequence ID" value="NZ_CALFQU010000024.1"/>
</dbReference>
<name>A0A3N2DBY7_9MICO</name>
<accession>A0A3N2DBY7</accession>
<comment type="caution">
    <text evidence="1">The sequence shown here is derived from an EMBL/GenBank/DDBJ whole genome shotgun (WGS) entry which is preliminary data.</text>
</comment>
<dbReference type="AlphaFoldDB" id="A0A3N2DBY7"/>